<sequence length="121" mass="13471">MRFGVGSAMSLQTYTKDCVVHGTLRHSEARVELVSHQKGHDSTIHKRIDFATLSSIGSVDSDWVYFFLGEEVRGPTISIVVIGSHPKVVLLKVMVPTMVRVHNRLLRVCILSIQILGSIIF</sequence>
<comment type="caution">
    <text evidence="1">The sequence shown here is derived from an EMBL/GenBank/DDBJ whole genome shotgun (WGS) entry which is preliminary data.</text>
</comment>
<protein>
    <submittedName>
        <fullName evidence="1">Uncharacterized protein</fullName>
    </submittedName>
</protein>
<dbReference type="EMBL" id="JACXVP010000009">
    <property type="protein sequence ID" value="KAG5585302.1"/>
    <property type="molecule type" value="Genomic_DNA"/>
</dbReference>
<accession>A0A9J5XDL1</accession>
<organism evidence="1 2">
    <name type="scientific">Solanum commersonii</name>
    <name type="common">Commerson's wild potato</name>
    <name type="synonym">Commerson's nightshade</name>
    <dbReference type="NCBI Taxonomy" id="4109"/>
    <lineage>
        <taxon>Eukaryota</taxon>
        <taxon>Viridiplantae</taxon>
        <taxon>Streptophyta</taxon>
        <taxon>Embryophyta</taxon>
        <taxon>Tracheophyta</taxon>
        <taxon>Spermatophyta</taxon>
        <taxon>Magnoliopsida</taxon>
        <taxon>eudicotyledons</taxon>
        <taxon>Gunneridae</taxon>
        <taxon>Pentapetalae</taxon>
        <taxon>asterids</taxon>
        <taxon>lamiids</taxon>
        <taxon>Solanales</taxon>
        <taxon>Solanaceae</taxon>
        <taxon>Solanoideae</taxon>
        <taxon>Solaneae</taxon>
        <taxon>Solanum</taxon>
    </lineage>
</organism>
<proteinExistence type="predicted"/>
<dbReference type="AlphaFoldDB" id="A0A9J5XDL1"/>
<evidence type="ECO:0000313" key="2">
    <source>
        <dbReference type="Proteomes" id="UP000824120"/>
    </source>
</evidence>
<gene>
    <name evidence="1" type="ORF">H5410_045736</name>
</gene>
<keyword evidence="2" id="KW-1185">Reference proteome</keyword>
<dbReference type="Proteomes" id="UP000824120">
    <property type="component" value="Chromosome 9"/>
</dbReference>
<evidence type="ECO:0000313" key="1">
    <source>
        <dbReference type="EMBL" id="KAG5585302.1"/>
    </source>
</evidence>
<reference evidence="1 2" key="1">
    <citation type="submission" date="2020-09" db="EMBL/GenBank/DDBJ databases">
        <title>De no assembly of potato wild relative species, Solanum commersonii.</title>
        <authorList>
            <person name="Cho K."/>
        </authorList>
    </citation>
    <scope>NUCLEOTIDE SEQUENCE [LARGE SCALE GENOMIC DNA]</scope>
    <source>
        <strain evidence="1">LZ3.2</strain>
        <tissue evidence="1">Leaf</tissue>
    </source>
</reference>
<name>A0A9J5XDL1_SOLCO</name>